<feature type="non-terminal residue" evidence="1">
    <location>
        <position position="1"/>
    </location>
</feature>
<sequence>GFAETLDTTTPVMPSEFATTTMTYNPGGMIGISIDTDGDTDDWRAVMGDGSAAISDSSSGIRANATTTADRWFESEVILNEDGSGEVWLGESGNVQGGTTFNKLTRVKHFESGTLLTNTDLFFAVLMIEVRTGSARTLETDYFYGEAGRDWRY</sequence>
<name>A0A0F9CFQ8_9ZZZZ</name>
<dbReference type="AlphaFoldDB" id="A0A0F9CFQ8"/>
<proteinExistence type="predicted"/>
<protein>
    <submittedName>
        <fullName evidence="1">Uncharacterized protein</fullName>
    </submittedName>
</protein>
<dbReference type="EMBL" id="LAZR01046888">
    <property type="protein sequence ID" value="KKK95496.1"/>
    <property type="molecule type" value="Genomic_DNA"/>
</dbReference>
<gene>
    <name evidence="1" type="ORF">LCGC14_2672220</name>
</gene>
<comment type="caution">
    <text evidence="1">The sequence shown here is derived from an EMBL/GenBank/DDBJ whole genome shotgun (WGS) entry which is preliminary data.</text>
</comment>
<evidence type="ECO:0000313" key="1">
    <source>
        <dbReference type="EMBL" id="KKK95496.1"/>
    </source>
</evidence>
<accession>A0A0F9CFQ8</accession>
<organism evidence="1">
    <name type="scientific">marine sediment metagenome</name>
    <dbReference type="NCBI Taxonomy" id="412755"/>
    <lineage>
        <taxon>unclassified sequences</taxon>
        <taxon>metagenomes</taxon>
        <taxon>ecological metagenomes</taxon>
    </lineage>
</organism>
<reference evidence="1" key="1">
    <citation type="journal article" date="2015" name="Nature">
        <title>Complex archaea that bridge the gap between prokaryotes and eukaryotes.</title>
        <authorList>
            <person name="Spang A."/>
            <person name="Saw J.H."/>
            <person name="Jorgensen S.L."/>
            <person name="Zaremba-Niedzwiedzka K."/>
            <person name="Martijn J."/>
            <person name="Lind A.E."/>
            <person name="van Eijk R."/>
            <person name="Schleper C."/>
            <person name="Guy L."/>
            <person name="Ettema T.J."/>
        </authorList>
    </citation>
    <scope>NUCLEOTIDE SEQUENCE</scope>
</reference>